<reference evidence="2" key="1">
    <citation type="journal article" date="2019" name="Int. J. Syst. Evol. Microbiol.">
        <title>The Global Catalogue of Microorganisms (GCM) 10K type strain sequencing project: providing services to taxonomists for standard genome sequencing and annotation.</title>
        <authorList>
            <consortium name="The Broad Institute Genomics Platform"/>
            <consortium name="The Broad Institute Genome Sequencing Center for Infectious Disease"/>
            <person name="Wu L."/>
            <person name="Ma J."/>
        </authorList>
    </citation>
    <scope>NUCLEOTIDE SEQUENCE [LARGE SCALE GENOMIC DNA]</scope>
    <source>
        <strain evidence="2">JCM 18459</strain>
    </source>
</reference>
<evidence type="ECO:0000313" key="2">
    <source>
        <dbReference type="Proteomes" id="UP001500221"/>
    </source>
</evidence>
<keyword evidence="2" id="KW-1185">Reference proteome</keyword>
<name>A0ABP9Q3I6_9ACTN</name>
<protein>
    <recommendedName>
        <fullName evidence="3">HEAT repeat domain-containing protein</fullName>
    </recommendedName>
</protein>
<evidence type="ECO:0008006" key="3">
    <source>
        <dbReference type="Google" id="ProtNLM"/>
    </source>
</evidence>
<dbReference type="Proteomes" id="UP001500221">
    <property type="component" value="Unassembled WGS sequence"/>
</dbReference>
<gene>
    <name evidence="1" type="ORF">GCM10023340_40420</name>
</gene>
<sequence>MDDERAHLLRELASVWPVARGTDEREETLGWLAGVPTSPAVVDALESAALGDEPAAVRAAAMGALVVHVGGGAADVVRSCFGSRSFELRLRALRQAVRLDVDLGEAFVPWARRRLGGRGRLSVWDYSEPPTVLCYASRRHLLPRLLGAVERLALHLDPVEVPLLEAAWPATSRRRFGETSAAADGPDDEALVRWLERAEEGMHRPAFTPERAAALETVLTEQLAGLVAGLRRRQARSGAAPRPGAG</sequence>
<evidence type="ECO:0000313" key="1">
    <source>
        <dbReference type="EMBL" id="GAA5155360.1"/>
    </source>
</evidence>
<proteinExistence type="predicted"/>
<dbReference type="EMBL" id="BAABKG010000006">
    <property type="protein sequence ID" value="GAA5155360.1"/>
    <property type="molecule type" value="Genomic_DNA"/>
</dbReference>
<comment type="caution">
    <text evidence="1">The sequence shown here is derived from an EMBL/GenBank/DDBJ whole genome shotgun (WGS) entry which is preliminary data.</text>
</comment>
<organism evidence="1 2">
    <name type="scientific">Nocardioides marinquilinus</name>
    <dbReference type="NCBI Taxonomy" id="1210400"/>
    <lineage>
        <taxon>Bacteria</taxon>
        <taxon>Bacillati</taxon>
        <taxon>Actinomycetota</taxon>
        <taxon>Actinomycetes</taxon>
        <taxon>Propionibacteriales</taxon>
        <taxon>Nocardioidaceae</taxon>
        <taxon>Nocardioides</taxon>
    </lineage>
</organism>
<accession>A0ABP9Q3I6</accession>